<protein>
    <submittedName>
        <fullName evidence="2">Uncharacterized protein</fullName>
    </submittedName>
</protein>
<evidence type="ECO:0000256" key="1">
    <source>
        <dbReference type="SAM" id="MobiDB-lite"/>
    </source>
</evidence>
<dbReference type="AlphaFoldDB" id="A0A7S1SU52"/>
<feature type="compositionally biased region" description="Polar residues" evidence="1">
    <location>
        <begin position="28"/>
        <end position="49"/>
    </location>
</feature>
<gene>
    <name evidence="2" type="ORF">TCHU04912_LOCUS11300</name>
</gene>
<proteinExistence type="predicted"/>
<evidence type="ECO:0000313" key="2">
    <source>
        <dbReference type="EMBL" id="CAD9209062.1"/>
    </source>
</evidence>
<reference evidence="2" key="1">
    <citation type="submission" date="2021-01" db="EMBL/GenBank/DDBJ databases">
        <authorList>
            <person name="Corre E."/>
            <person name="Pelletier E."/>
            <person name="Niang G."/>
            <person name="Scheremetjew M."/>
            <person name="Finn R."/>
            <person name="Kale V."/>
            <person name="Holt S."/>
            <person name="Cochrane G."/>
            <person name="Meng A."/>
            <person name="Brown T."/>
            <person name="Cohen L."/>
        </authorList>
    </citation>
    <scope>NUCLEOTIDE SEQUENCE</scope>
    <source>
        <strain evidence="2">PLY429</strain>
    </source>
</reference>
<sequence>MAQQQRASGVANNLQAETPASDEAPSKGSGNKTMDDNAPQQGSQSQRNPPTGHAASGGAMLKTEQPLTADALAVRDEEVRAMRSKGTKAAVGGGEGKKRVDPKPNVNIRERHFIGQPRKNNF</sequence>
<dbReference type="EMBL" id="HBGG01021733">
    <property type="protein sequence ID" value="CAD9209062.1"/>
    <property type="molecule type" value="Transcribed_RNA"/>
</dbReference>
<name>A0A7S1SU52_9CHLO</name>
<feature type="compositionally biased region" description="Basic and acidic residues" evidence="1">
    <location>
        <begin position="95"/>
        <end position="113"/>
    </location>
</feature>
<feature type="compositionally biased region" description="Polar residues" evidence="1">
    <location>
        <begin position="1"/>
        <end position="18"/>
    </location>
</feature>
<feature type="region of interest" description="Disordered" evidence="1">
    <location>
        <begin position="1"/>
        <end position="122"/>
    </location>
</feature>
<accession>A0A7S1SU52</accession>
<organism evidence="2">
    <name type="scientific">Tetraselmis chuii</name>
    <dbReference type="NCBI Taxonomy" id="63592"/>
    <lineage>
        <taxon>Eukaryota</taxon>
        <taxon>Viridiplantae</taxon>
        <taxon>Chlorophyta</taxon>
        <taxon>core chlorophytes</taxon>
        <taxon>Chlorodendrophyceae</taxon>
        <taxon>Chlorodendrales</taxon>
        <taxon>Chlorodendraceae</taxon>
        <taxon>Tetraselmis</taxon>
    </lineage>
</organism>